<feature type="transmembrane region" description="Helical" evidence="7">
    <location>
        <begin position="515"/>
        <end position="537"/>
    </location>
</feature>
<keyword evidence="11" id="KW-1185">Reference proteome</keyword>
<dbReference type="PANTHER" id="PTHR30509">
    <property type="entry name" value="P-HYDROXYBENZOIC ACID EFFLUX PUMP SUBUNIT-RELATED"/>
    <property type="match status" value="1"/>
</dbReference>
<proteinExistence type="inferred from homology"/>
<evidence type="ECO:0000259" key="9">
    <source>
        <dbReference type="Pfam" id="PF13515"/>
    </source>
</evidence>
<gene>
    <name evidence="10" type="ORF">J2X19_001006</name>
</gene>
<dbReference type="InterPro" id="IPR049453">
    <property type="entry name" value="Memb_transporter_dom"/>
</dbReference>
<dbReference type="Pfam" id="PF12805">
    <property type="entry name" value="FUSC-like"/>
    <property type="match status" value="1"/>
</dbReference>
<dbReference type="InterPro" id="IPR032692">
    <property type="entry name" value="YccS_N"/>
</dbReference>
<evidence type="ECO:0000256" key="5">
    <source>
        <dbReference type="ARBA" id="ARBA00023136"/>
    </source>
</evidence>
<feature type="transmembrane region" description="Helical" evidence="7">
    <location>
        <begin position="68"/>
        <end position="87"/>
    </location>
</feature>
<dbReference type="Pfam" id="PF13515">
    <property type="entry name" value="FUSC_2"/>
    <property type="match status" value="1"/>
</dbReference>
<comment type="subcellular location">
    <subcellularLocation>
        <location evidence="1">Cell membrane</location>
        <topology evidence="1">Multi-pass membrane protein</topology>
    </subcellularLocation>
</comment>
<evidence type="ECO:0000256" key="3">
    <source>
        <dbReference type="ARBA" id="ARBA00022692"/>
    </source>
</evidence>
<reference evidence="10 11" key="1">
    <citation type="submission" date="2023-07" db="EMBL/GenBank/DDBJ databases">
        <title>Sorghum-associated microbial communities from plants grown in Nebraska, USA.</title>
        <authorList>
            <person name="Schachtman D."/>
        </authorList>
    </citation>
    <scope>NUCLEOTIDE SEQUENCE [LARGE SCALE GENOMIC DNA]</scope>
    <source>
        <strain evidence="10 11">BE313</strain>
    </source>
</reference>
<feature type="domain" description="Integral membrane bound transporter" evidence="9">
    <location>
        <begin position="411"/>
        <end position="529"/>
    </location>
</feature>
<dbReference type="EMBL" id="JAVDXT010000001">
    <property type="protein sequence ID" value="MDR7376348.1"/>
    <property type="molecule type" value="Genomic_DNA"/>
</dbReference>
<keyword evidence="2" id="KW-1003">Cell membrane</keyword>
<evidence type="ECO:0000259" key="8">
    <source>
        <dbReference type="Pfam" id="PF12805"/>
    </source>
</evidence>
<name>A0ABU2C4U3_9BURK</name>
<feature type="transmembrane region" description="Helical" evidence="7">
    <location>
        <begin position="21"/>
        <end position="38"/>
    </location>
</feature>
<dbReference type="NCBIfam" id="TIGR01667">
    <property type="entry name" value="YCCS_YHFK"/>
    <property type="match status" value="1"/>
</dbReference>
<dbReference type="PANTHER" id="PTHR30509:SF8">
    <property type="entry name" value="INNER MEMBRANE PROTEIN YCCS"/>
    <property type="match status" value="1"/>
</dbReference>
<dbReference type="Proteomes" id="UP001180487">
    <property type="component" value="Unassembled WGS sequence"/>
</dbReference>
<accession>A0ABU2C4U3</accession>
<evidence type="ECO:0000256" key="4">
    <source>
        <dbReference type="ARBA" id="ARBA00022989"/>
    </source>
</evidence>
<evidence type="ECO:0000256" key="7">
    <source>
        <dbReference type="SAM" id="Phobius"/>
    </source>
</evidence>
<evidence type="ECO:0000313" key="10">
    <source>
        <dbReference type="EMBL" id="MDR7376348.1"/>
    </source>
</evidence>
<comment type="caution">
    <text evidence="10">The sequence shown here is derived from an EMBL/GenBank/DDBJ whole genome shotgun (WGS) entry which is preliminary data.</text>
</comment>
<evidence type="ECO:0000256" key="2">
    <source>
        <dbReference type="ARBA" id="ARBA00022475"/>
    </source>
</evidence>
<evidence type="ECO:0000256" key="1">
    <source>
        <dbReference type="ARBA" id="ARBA00004651"/>
    </source>
</evidence>
<evidence type="ECO:0000313" key="11">
    <source>
        <dbReference type="Proteomes" id="UP001180487"/>
    </source>
</evidence>
<evidence type="ECO:0000256" key="6">
    <source>
        <dbReference type="ARBA" id="ARBA00043993"/>
    </source>
</evidence>
<feature type="transmembrane region" description="Helical" evidence="7">
    <location>
        <begin position="491"/>
        <end position="509"/>
    </location>
</feature>
<protein>
    <submittedName>
        <fullName evidence="10">YccS/YhfK family integral membrane protein</fullName>
    </submittedName>
</protein>
<dbReference type="InterPro" id="IPR010019">
    <property type="entry name" value="Integral_membrane_YccS"/>
</dbReference>
<dbReference type="InterPro" id="IPR010020">
    <property type="entry name" value="Integral_membrane_YCCS_YHJK"/>
</dbReference>
<dbReference type="RefSeq" id="WP_310371220.1">
    <property type="nucleotide sequence ID" value="NZ_JAVDXT010000001.1"/>
</dbReference>
<feature type="domain" description="Integral membrane protein YccS N-terminal" evidence="8">
    <location>
        <begin position="71"/>
        <end position="354"/>
    </location>
</feature>
<feature type="transmembrane region" description="Helical" evidence="7">
    <location>
        <begin position="400"/>
        <end position="417"/>
    </location>
</feature>
<comment type="similarity">
    <text evidence="6">Belongs to the YccS/YhfK family.</text>
</comment>
<feature type="transmembrane region" description="Helical" evidence="7">
    <location>
        <begin position="119"/>
        <end position="138"/>
    </location>
</feature>
<keyword evidence="4 7" id="KW-1133">Transmembrane helix</keyword>
<keyword evidence="3 7" id="KW-0812">Transmembrane</keyword>
<feature type="transmembrane region" description="Helical" evidence="7">
    <location>
        <begin position="93"/>
        <end position="112"/>
    </location>
</feature>
<dbReference type="NCBIfam" id="TIGR01666">
    <property type="entry name" value="YCCS"/>
    <property type="match status" value="1"/>
</dbReference>
<feature type="transmembrane region" description="Helical" evidence="7">
    <location>
        <begin position="468"/>
        <end position="484"/>
    </location>
</feature>
<keyword evidence="5 7" id="KW-0472">Membrane</keyword>
<feature type="transmembrane region" description="Helical" evidence="7">
    <location>
        <begin position="144"/>
        <end position="165"/>
    </location>
</feature>
<sequence>MPFFPLSQSLRRLWALDTFPYSLRIFIALSSTMAACWMRDSMELVMPLFLGTIACALAETDDNWRGRLRALLVTLLCFALAAFAVQALFPHPWLFVLGMVLSTFCLTMLGAIGPRYQAIAYGTLILSIYTTIGMDQRANSDQAFWLEPVLLLGGATWYGLLSVLWSRLFTHQPVQQNLAQLYRVLGGYLQLKASLFEPVRGIDQEVKRLALAQRNGQVVTALNATKESIWSRMEAVPSHRMQHYLQLYFIAQEVHERASSSHSPYTELTETFFHSDVLFRCQRLLKLQGHACERLARAVLLRVPVLPETASAQALQDLQDALAHLESLQRPQWQRLLATLTALAKNLGTLQARLARASQPIADTEPQDLSLLDRSPQSLREAFDRVWLQLTPSTPLFRHAVRLGLALAIGYGLLHWIHARQGYWILLTTLFVCQQSFGATRRRMVQRVVGTMAGLVAGWALFRLFPSPLLQAMFAVAAGVVFFGNRTRHYALATGAMTLVVLLCFNQIGDGYGLIVPRMVDTLLGSLIAGLAVFLILPDWQGRRMHEVAARPLAACSKYLREIMAQYHSGKRDDLAYRLARRNAHNADAALSTALSNLFQEPGFLQGRGDSGLRFLLLSHTLLNYLSALGAHREALLDPAEDAATAQTAELMASALEQLARSLAQRQPVPPASADERALVAALEAETPGTDAAHQVVQTQLALIGQLLPPLRVQAEKLLGLDPAAAA</sequence>
<organism evidence="10 11">
    <name type="scientific">Rhodoferax ferrireducens</name>
    <dbReference type="NCBI Taxonomy" id="192843"/>
    <lineage>
        <taxon>Bacteria</taxon>
        <taxon>Pseudomonadati</taxon>
        <taxon>Pseudomonadota</taxon>
        <taxon>Betaproteobacteria</taxon>
        <taxon>Burkholderiales</taxon>
        <taxon>Comamonadaceae</taxon>
        <taxon>Rhodoferax</taxon>
    </lineage>
</organism>